<reference evidence="3" key="1">
    <citation type="submission" date="2022-10" db="EMBL/GenBank/DDBJ databases">
        <title>Genome assembly of Pristionchus species.</title>
        <authorList>
            <person name="Yoshida K."/>
            <person name="Sommer R.J."/>
        </authorList>
    </citation>
    <scope>NUCLEOTIDE SEQUENCE [LARGE SCALE GENOMIC DNA]</scope>
    <source>
        <strain evidence="3">RS5460</strain>
    </source>
</reference>
<dbReference type="AlphaFoldDB" id="A0AAN4ZG79"/>
<dbReference type="Proteomes" id="UP001328107">
    <property type="component" value="Unassembled WGS sequence"/>
</dbReference>
<proteinExistence type="predicted"/>
<name>A0AAN4ZG79_9BILA</name>
<protein>
    <recommendedName>
        <fullName evidence="4">Secreted protein</fullName>
    </recommendedName>
</protein>
<feature type="chain" id="PRO_5042973408" description="Secreted protein" evidence="1">
    <location>
        <begin position="17"/>
        <end position="74"/>
    </location>
</feature>
<sequence length="74" mass="8127">LLALVLVVSEALLVRPHTRKPQSSTVAPIKFASAAECNKMCSGLQKPEARKLCSQVCAVEFKKEVKLTTTKRPF</sequence>
<evidence type="ECO:0000256" key="1">
    <source>
        <dbReference type="SAM" id="SignalP"/>
    </source>
</evidence>
<evidence type="ECO:0008006" key="4">
    <source>
        <dbReference type="Google" id="ProtNLM"/>
    </source>
</evidence>
<dbReference type="EMBL" id="BTRK01000003">
    <property type="protein sequence ID" value="GMR40567.1"/>
    <property type="molecule type" value="Genomic_DNA"/>
</dbReference>
<keyword evidence="3" id="KW-1185">Reference proteome</keyword>
<accession>A0AAN4ZG79</accession>
<gene>
    <name evidence="2" type="ORF">PMAYCL1PPCAC_10762</name>
</gene>
<keyword evidence="1" id="KW-0732">Signal</keyword>
<comment type="caution">
    <text evidence="2">The sequence shown here is derived from an EMBL/GenBank/DDBJ whole genome shotgun (WGS) entry which is preliminary data.</text>
</comment>
<feature type="signal peptide" evidence="1">
    <location>
        <begin position="1"/>
        <end position="16"/>
    </location>
</feature>
<evidence type="ECO:0000313" key="3">
    <source>
        <dbReference type="Proteomes" id="UP001328107"/>
    </source>
</evidence>
<evidence type="ECO:0000313" key="2">
    <source>
        <dbReference type="EMBL" id="GMR40567.1"/>
    </source>
</evidence>
<organism evidence="2 3">
    <name type="scientific">Pristionchus mayeri</name>
    <dbReference type="NCBI Taxonomy" id="1317129"/>
    <lineage>
        <taxon>Eukaryota</taxon>
        <taxon>Metazoa</taxon>
        <taxon>Ecdysozoa</taxon>
        <taxon>Nematoda</taxon>
        <taxon>Chromadorea</taxon>
        <taxon>Rhabditida</taxon>
        <taxon>Rhabditina</taxon>
        <taxon>Diplogasteromorpha</taxon>
        <taxon>Diplogasteroidea</taxon>
        <taxon>Neodiplogasteridae</taxon>
        <taxon>Pristionchus</taxon>
    </lineage>
</organism>
<feature type="non-terminal residue" evidence="2">
    <location>
        <position position="1"/>
    </location>
</feature>